<proteinExistence type="inferred from homology"/>
<evidence type="ECO:0000256" key="6">
    <source>
        <dbReference type="SAM" id="Coils"/>
    </source>
</evidence>
<dbReference type="STRING" id="1801992.A2Y98_03115"/>
<evidence type="ECO:0000256" key="4">
    <source>
        <dbReference type="ARBA" id="ARBA00032089"/>
    </source>
</evidence>
<protein>
    <recommendedName>
        <fullName evidence="2 5">Cell shape-determining protein MreC</fullName>
    </recommendedName>
    <alternativeName>
        <fullName evidence="4 5">Cell shape protein MreC</fullName>
    </alternativeName>
</protein>
<evidence type="ECO:0000256" key="3">
    <source>
        <dbReference type="ARBA" id="ARBA00022960"/>
    </source>
</evidence>
<dbReference type="InterPro" id="IPR055342">
    <property type="entry name" value="MreC_beta-barrel_core"/>
</dbReference>
<keyword evidence="3 5" id="KW-0133">Cell shape</keyword>
<accession>A0A1G2F9Z2</accession>
<dbReference type="Pfam" id="PF04085">
    <property type="entry name" value="MreC"/>
    <property type="match status" value="1"/>
</dbReference>
<dbReference type="InterPro" id="IPR042175">
    <property type="entry name" value="Cell/Rod_MreC_2"/>
</dbReference>
<feature type="coiled-coil region" evidence="6">
    <location>
        <begin position="66"/>
        <end position="93"/>
    </location>
</feature>
<evidence type="ECO:0000256" key="2">
    <source>
        <dbReference type="ARBA" id="ARBA00013855"/>
    </source>
</evidence>
<dbReference type="AlphaFoldDB" id="A0A1G2F9Z2"/>
<name>A0A1G2F9Z2_9BACT</name>
<sequence length="269" mass="29767">MFRRNFSKFYLLVGLIAAVVLLIFLNYLGWLDWPKRIFSKAVIPILKPFEAVGHKTSGALSVLFNIKSIIRENSELRRENQELILKISGLTEMAQENKILRQQLQIELPLESKIVQADLIGFDSGNVGQYFLIGEGSGVGVKENQGVIMPGGFLVGKVVGTENNFSKVMELTDSNSSVFALTQETRVGGVVRGDHGVGLVLDMIPPEKEIKPQELIVSSGLDGFIPKGLFIGQVDVKISTESEVFQRFKVKPAVNYNDIETVFVILGNR</sequence>
<dbReference type="GO" id="GO:0005886">
    <property type="term" value="C:plasma membrane"/>
    <property type="evidence" value="ECO:0007669"/>
    <property type="project" value="TreeGrafter"/>
</dbReference>
<comment type="function">
    <text evidence="5">Involved in formation and maintenance of cell shape.</text>
</comment>
<keyword evidence="7" id="KW-1133">Transmembrane helix</keyword>
<dbReference type="PIRSF" id="PIRSF038471">
    <property type="entry name" value="MreC"/>
    <property type="match status" value="1"/>
</dbReference>
<comment type="caution">
    <text evidence="9">The sequence shown here is derived from an EMBL/GenBank/DDBJ whole genome shotgun (WGS) entry which is preliminary data.</text>
</comment>
<keyword evidence="6" id="KW-0175">Coiled coil</keyword>
<dbReference type="InterPro" id="IPR007221">
    <property type="entry name" value="MreC"/>
</dbReference>
<dbReference type="PANTHER" id="PTHR34138">
    <property type="entry name" value="CELL SHAPE-DETERMINING PROTEIN MREC"/>
    <property type="match status" value="1"/>
</dbReference>
<dbReference type="EMBL" id="MHMW01000012">
    <property type="protein sequence ID" value="OGZ34371.1"/>
    <property type="molecule type" value="Genomic_DNA"/>
</dbReference>
<organism evidence="9 10">
    <name type="scientific">Candidatus Portnoybacteria bacterium RBG_19FT_COMBO_36_7</name>
    <dbReference type="NCBI Taxonomy" id="1801992"/>
    <lineage>
        <taxon>Bacteria</taxon>
        <taxon>Candidatus Portnoyibacteriota</taxon>
    </lineage>
</organism>
<evidence type="ECO:0000259" key="8">
    <source>
        <dbReference type="Pfam" id="PF04085"/>
    </source>
</evidence>
<evidence type="ECO:0000256" key="5">
    <source>
        <dbReference type="PIRNR" id="PIRNR038471"/>
    </source>
</evidence>
<dbReference type="InterPro" id="IPR042177">
    <property type="entry name" value="Cell/Rod_1"/>
</dbReference>
<evidence type="ECO:0000256" key="7">
    <source>
        <dbReference type="SAM" id="Phobius"/>
    </source>
</evidence>
<dbReference type="GO" id="GO:0008360">
    <property type="term" value="P:regulation of cell shape"/>
    <property type="evidence" value="ECO:0007669"/>
    <property type="project" value="UniProtKB-KW"/>
</dbReference>
<evidence type="ECO:0000313" key="9">
    <source>
        <dbReference type="EMBL" id="OGZ34371.1"/>
    </source>
</evidence>
<evidence type="ECO:0000313" key="10">
    <source>
        <dbReference type="Proteomes" id="UP000179099"/>
    </source>
</evidence>
<dbReference type="NCBIfam" id="TIGR00219">
    <property type="entry name" value="mreC"/>
    <property type="match status" value="1"/>
</dbReference>
<keyword evidence="7" id="KW-0812">Transmembrane</keyword>
<reference evidence="9 10" key="1">
    <citation type="journal article" date="2016" name="Nat. Commun.">
        <title>Thousands of microbial genomes shed light on interconnected biogeochemical processes in an aquifer system.</title>
        <authorList>
            <person name="Anantharaman K."/>
            <person name="Brown C.T."/>
            <person name="Hug L.A."/>
            <person name="Sharon I."/>
            <person name="Castelle C.J."/>
            <person name="Probst A.J."/>
            <person name="Thomas B.C."/>
            <person name="Singh A."/>
            <person name="Wilkins M.J."/>
            <person name="Karaoz U."/>
            <person name="Brodie E.L."/>
            <person name="Williams K.H."/>
            <person name="Hubbard S.S."/>
            <person name="Banfield J.F."/>
        </authorList>
    </citation>
    <scope>NUCLEOTIDE SEQUENCE [LARGE SCALE GENOMIC DNA]</scope>
</reference>
<keyword evidence="7" id="KW-0472">Membrane</keyword>
<feature type="domain" description="Rod shape-determining protein MreC beta-barrel core" evidence="8">
    <location>
        <begin position="120"/>
        <end position="265"/>
    </location>
</feature>
<dbReference type="Proteomes" id="UP000179099">
    <property type="component" value="Unassembled WGS sequence"/>
</dbReference>
<feature type="transmembrane region" description="Helical" evidence="7">
    <location>
        <begin position="9"/>
        <end position="30"/>
    </location>
</feature>
<gene>
    <name evidence="9" type="ORF">A2Y98_03115</name>
</gene>
<dbReference type="Gene3D" id="2.40.10.340">
    <property type="entry name" value="Rod shape-determining protein MreC, domain 1"/>
    <property type="match status" value="1"/>
</dbReference>
<evidence type="ECO:0000256" key="1">
    <source>
        <dbReference type="ARBA" id="ARBA00009369"/>
    </source>
</evidence>
<dbReference type="PANTHER" id="PTHR34138:SF1">
    <property type="entry name" value="CELL SHAPE-DETERMINING PROTEIN MREC"/>
    <property type="match status" value="1"/>
</dbReference>
<dbReference type="Gene3D" id="2.40.10.350">
    <property type="entry name" value="Rod shape-determining protein MreC, domain 2"/>
    <property type="match status" value="1"/>
</dbReference>
<comment type="similarity">
    <text evidence="1 5">Belongs to the MreC family.</text>
</comment>